<evidence type="ECO:0000313" key="3">
    <source>
        <dbReference type="Proteomes" id="UP001157006"/>
    </source>
</evidence>
<keyword evidence="1" id="KW-0812">Transmembrane</keyword>
<dbReference type="AlphaFoldDB" id="A0AAV0Z1I3"/>
<protein>
    <submittedName>
        <fullName evidence="2">Uncharacterized protein</fullName>
    </submittedName>
</protein>
<keyword evidence="3" id="KW-1185">Reference proteome</keyword>
<sequence>MIGPGGLEILIKGYEAQKNMTRPTGLQLARAEVLRNYYKKIERCRRWRTTEVRQRDWMTRTAEHLRYVVIFLLILLPISPSVICVLFSPRPCTVTSSISAICFFLFHCRFPPPSSVIRFGFYSF</sequence>
<proteinExistence type="predicted"/>
<accession>A0AAV0Z1I3</accession>
<keyword evidence="1" id="KW-0472">Membrane</keyword>
<feature type="transmembrane region" description="Helical" evidence="1">
    <location>
        <begin position="65"/>
        <end position="88"/>
    </location>
</feature>
<organism evidence="2 3">
    <name type="scientific">Vicia faba</name>
    <name type="common">Broad bean</name>
    <name type="synonym">Faba vulgaris</name>
    <dbReference type="NCBI Taxonomy" id="3906"/>
    <lineage>
        <taxon>Eukaryota</taxon>
        <taxon>Viridiplantae</taxon>
        <taxon>Streptophyta</taxon>
        <taxon>Embryophyta</taxon>
        <taxon>Tracheophyta</taxon>
        <taxon>Spermatophyta</taxon>
        <taxon>Magnoliopsida</taxon>
        <taxon>eudicotyledons</taxon>
        <taxon>Gunneridae</taxon>
        <taxon>Pentapetalae</taxon>
        <taxon>rosids</taxon>
        <taxon>fabids</taxon>
        <taxon>Fabales</taxon>
        <taxon>Fabaceae</taxon>
        <taxon>Papilionoideae</taxon>
        <taxon>50 kb inversion clade</taxon>
        <taxon>NPAAA clade</taxon>
        <taxon>Hologalegina</taxon>
        <taxon>IRL clade</taxon>
        <taxon>Fabeae</taxon>
        <taxon>Vicia</taxon>
    </lineage>
</organism>
<keyword evidence="1" id="KW-1133">Transmembrane helix</keyword>
<dbReference type="EMBL" id="OX451736">
    <property type="protein sequence ID" value="CAI8590577.1"/>
    <property type="molecule type" value="Genomic_DNA"/>
</dbReference>
<dbReference type="Proteomes" id="UP001157006">
    <property type="component" value="Chromosome 1L"/>
</dbReference>
<reference evidence="2 3" key="1">
    <citation type="submission" date="2023-01" db="EMBL/GenBank/DDBJ databases">
        <authorList>
            <person name="Kreplak J."/>
        </authorList>
    </citation>
    <scope>NUCLEOTIDE SEQUENCE [LARGE SCALE GENOMIC DNA]</scope>
</reference>
<evidence type="ECO:0000256" key="1">
    <source>
        <dbReference type="SAM" id="Phobius"/>
    </source>
</evidence>
<name>A0AAV0Z1I3_VICFA</name>
<gene>
    <name evidence="2" type="ORF">VFH_I447680</name>
</gene>
<evidence type="ECO:0000313" key="2">
    <source>
        <dbReference type="EMBL" id="CAI8590577.1"/>
    </source>
</evidence>